<dbReference type="Pfam" id="PF13489">
    <property type="entry name" value="Methyltransf_23"/>
    <property type="match status" value="1"/>
</dbReference>
<keyword evidence="6" id="KW-0999">Mitochondrion inner membrane</keyword>
<dbReference type="PANTHER" id="PTHR42912:SF83">
    <property type="entry name" value="METHYLTRANSFERASE TYPE 11 DOMAIN-CONTAINING PROTEIN"/>
    <property type="match status" value="1"/>
</dbReference>
<proteinExistence type="inferred from homology"/>
<feature type="region of interest" description="Disordered" evidence="10">
    <location>
        <begin position="43"/>
        <end position="66"/>
    </location>
</feature>
<gene>
    <name evidence="12" type="ORF">KASA_0O03058G</name>
</gene>
<evidence type="ECO:0000256" key="11">
    <source>
        <dbReference type="SAM" id="Phobius"/>
    </source>
</evidence>
<keyword evidence="4" id="KW-0808">Transferase</keyword>
<accession>A0A1X7R224</accession>
<keyword evidence="9 11" id="KW-0472">Membrane</keyword>
<dbReference type="InterPro" id="IPR050508">
    <property type="entry name" value="Methyltransf_Superfamily"/>
</dbReference>
<evidence type="ECO:0000256" key="4">
    <source>
        <dbReference type="ARBA" id="ARBA00022679"/>
    </source>
</evidence>
<dbReference type="AlphaFoldDB" id="A0A1X7R224"/>
<comment type="subcellular location">
    <subcellularLocation>
        <location evidence="1">Mitochondrion inner membrane</location>
        <topology evidence="1">Single-pass membrane protein</topology>
    </subcellularLocation>
</comment>
<evidence type="ECO:0000256" key="3">
    <source>
        <dbReference type="ARBA" id="ARBA00022603"/>
    </source>
</evidence>
<dbReference type="OrthoDB" id="416496at2759"/>
<comment type="similarity">
    <text evidence="2">Belongs to the methyltransferase superfamily. METL family.</text>
</comment>
<dbReference type="PANTHER" id="PTHR42912">
    <property type="entry name" value="METHYLTRANSFERASE"/>
    <property type="match status" value="1"/>
</dbReference>
<evidence type="ECO:0000256" key="9">
    <source>
        <dbReference type="ARBA" id="ARBA00023136"/>
    </source>
</evidence>
<dbReference type="EMBL" id="FXLY01000004">
    <property type="protein sequence ID" value="SMN19727.1"/>
    <property type="molecule type" value="Genomic_DNA"/>
</dbReference>
<evidence type="ECO:0000256" key="5">
    <source>
        <dbReference type="ARBA" id="ARBA00022692"/>
    </source>
</evidence>
<evidence type="ECO:0000313" key="12">
    <source>
        <dbReference type="EMBL" id="SMN19727.1"/>
    </source>
</evidence>
<evidence type="ECO:0000256" key="7">
    <source>
        <dbReference type="ARBA" id="ARBA00022989"/>
    </source>
</evidence>
<evidence type="ECO:0000256" key="8">
    <source>
        <dbReference type="ARBA" id="ARBA00023128"/>
    </source>
</evidence>
<keyword evidence="7 11" id="KW-1133">Transmembrane helix</keyword>
<dbReference type="CDD" id="cd02440">
    <property type="entry name" value="AdoMet_MTases"/>
    <property type="match status" value="1"/>
</dbReference>
<reference evidence="12 13" key="1">
    <citation type="submission" date="2017-04" db="EMBL/GenBank/DDBJ databases">
        <authorList>
            <person name="Afonso C.L."/>
            <person name="Miller P.J."/>
            <person name="Scott M.A."/>
            <person name="Spackman E."/>
            <person name="Goraichik I."/>
            <person name="Dimitrov K.M."/>
            <person name="Suarez D.L."/>
            <person name="Swayne D.E."/>
        </authorList>
    </citation>
    <scope>NUCLEOTIDE SEQUENCE [LARGE SCALE GENOMIC DNA]</scope>
</reference>
<feature type="compositionally biased region" description="Polar residues" evidence="10">
    <location>
        <begin position="443"/>
        <end position="453"/>
    </location>
</feature>
<evidence type="ECO:0000313" key="13">
    <source>
        <dbReference type="Proteomes" id="UP000196158"/>
    </source>
</evidence>
<evidence type="ECO:0000256" key="10">
    <source>
        <dbReference type="SAM" id="MobiDB-lite"/>
    </source>
</evidence>
<keyword evidence="3" id="KW-0489">Methyltransferase</keyword>
<keyword evidence="8" id="KW-0496">Mitochondrion</keyword>
<evidence type="ECO:0000256" key="6">
    <source>
        <dbReference type="ARBA" id="ARBA00022792"/>
    </source>
</evidence>
<dbReference type="GO" id="GO:0008168">
    <property type="term" value="F:methyltransferase activity"/>
    <property type="evidence" value="ECO:0007669"/>
    <property type="project" value="UniProtKB-KW"/>
</dbReference>
<dbReference type="STRING" id="1789683.A0A1X7R224"/>
<dbReference type="InterPro" id="IPR029063">
    <property type="entry name" value="SAM-dependent_MTases_sf"/>
</dbReference>
<keyword evidence="13" id="KW-1185">Reference proteome</keyword>
<dbReference type="GO" id="GO:0005743">
    <property type="term" value="C:mitochondrial inner membrane"/>
    <property type="evidence" value="ECO:0007669"/>
    <property type="project" value="UniProtKB-SubCell"/>
</dbReference>
<name>A0A1X7R224_9SACH</name>
<organism evidence="12 13">
    <name type="scientific">Maudiozyma saulgeensis</name>
    <dbReference type="NCBI Taxonomy" id="1789683"/>
    <lineage>
        <taxon>Eukaryota</taxon>
        <taxon>Fungi</taxon>
        <taxon>Dikarya</taxon>
        <taxon>Ascomycota</taxon>
        <taxon>Saccharomycotina</taxon>
        <taxon>Saccharomycetes</taxon>
        <taxon>Saccharomycetales</taxon>
        <taxon>Saccharomycetaceae</taxon>
        <taxon>Maudiozyma</taxon>
    </lineage>
</organism>
<dbReference type="Gene3D" id="3.40.50.150">
    <property type="entry name" value="Vaccinia Virus protein VP39"/>
    <property type="match status" value="1"/>
</dbReference>
<dbReference type="GO" id="GO:0032259">
    <property type="term" value="P:methylation"/>
    <property type="evidence" value="ECO:0007669"/>
    <property type="project" value="UniProtKB-KW"/>
</dbReference>
<feature type="region of interest" description="Disordered" evidence="10">
    <location>
        <begin position="438"/>
        <end position="459"/>
    </location>
</feature>
<evidence type="ECO:0000256" key="2">
    <source>
        <dbReference type="ARBA" id="ARBA00009725"/>
    </source>
</evidence>
<feature type="transmembrane region" description="Helical" evidence="11">
    <location>
        <begin position="96"/>
        <end position="115"/>
    </location>
</feature>
<evidence type="ECO:0000256" key="1">
    <source>
        <dbReference type="ARBA" id="ARBA00004434"/>
    </source>
</evidence>
<dbReference type="Proteomes" id="UP000196158">
    <property type="component" value="Unassembled WGS sequence"/>
</dbReference>
<keyword evidence="5 11" id="KW-0812">Transmembrane</keyword>
<protein>
    <submittedName>
        <fullName evidence="12">Similar to Saccharomyces cerevisiae YDR316W OMS1 Protein integral to the mitochondrial membrane</fullName>
    </submittedName>
</protein>
<dbReference type="SUPFAM" id="SSF53335">
    <property type="entry name" value="S-adenosyl-L-methionine-dependent methyltransferases"/>
    <property type="match status" value="1"/>
</dbReference>
<sequence length="459" mass="53319">MLSLGKLSLNSIKTRQPSLLRTSIRSISHARITYQTSKTPFIRSPAQPVYSSSQSSKKPKSKEDLARERFENQLKSKNWFIRWGAKLRSDEFSKGMTKYMIGAYIVFLIYGYFFMKKLYIKEKELKELVEKQNEGNTNEYENLRIKELNGKMRTRDKLKLEQYNEMKKTGIENFDGYELEITDQNKLNKSILPAHDTTPFYDSKAEDYDNDINMEERVIGMGRRRKWLMKHCKGDVLEVSCGTGRNIKYLDPEHINSITFLDSSEPMMEVAHKKFRDKFPTYKKAAFVVGKAEVLNKLAKQTDKDGNEKDVKYDTIIETFGLCSHEDPVNALKNFASLLKPEGRIILLEHGRGDYDIINKILDKRAKRRLDTWGCRWNLDIGEIIDDSSLEIVEEKTYHLGTTWCIVAKKKGDIKRKDEIGFFEKYVGSSIKKRMESFEEVDNSSTSRNALSETKQDGK</sequence>
<dbReference type="FunFam" id="3.40.50.150:FF:000371">
    <property type="entry name" value="Methyltransferase OMS1, mitochondrial"/>
    <property type="match status" value="1"/>
</dbReference>